<feature type="transmembrane region" description="Helical" evidence="1">
    <location>
        <begin position="12"/>
        <end position="38"/>
    </location>
</feature>
<evidence type="ECO:0000256" key="1">
    <source>
        <dbReference type="SAM" id="Phobius"/>
    </source>
</evidence>
<dbReference type="GO" id="GO:0005886">
    <property type="term" value="C:plasma membrane"/>
    <property type="evidence" value="ECO:0007669"/>
    <property type="project" value="TreeGrafter"/>
</dbReference>
<evidence type="ECO:0000313" key="2">
    <source>
        <dbReference type="Proteomes" id="UP000887566"/>
    </source>
</evidence>
<name>A0A914X5T1_9BILA</name>
<sequence>MGRKLLFLKTQIPYASLFALFLMVGGFTALCILAEITVQDLLKRVDRIAPLVWFSTTWWIIAVIGVIMGLFAVLLCFIGAIATTNISGPHSYLSEYGWQANLGRVGSHCSVAIFTLITYLATILWAIFLTIVGIVAISHITLIHSTKALCENVNATDCIDLTAIKPVVQLVFSKKANFIFCDDKLIDFCSIDNDVTVIAILTYVLAVVVLIGWLHFLMTMVANWTRYRILQSKIDFNPDRYTQRSGKYSVTTVA</sequence>
<keyword evidence="1" id="KW-0812">Transmembrane</keyword>
<reference evidence="3" key="1">
    <citation type="submission" date="2022-11" db="UniProtKB">
        <authorList>
            <consortium name="WormBaseParasite"/>
        </authorList>
    </citation>
    <scope>IDENTIFICATION</scope>
</reference>
<keyword evidence="1" id="KW-1133">Transmembrane helix</keyword>
<dbReference type="Pfam" id="PF01275">
    <property type="entry name" value="Myelin_PLP"/>
    <property type="match status" value="1"/>
</dbReference>
<dbReference type="AlphaFoldDB" id="A0A914X5T1"/>
<feature type="transmembrane region" description="Helical" evidence="1">
    <location>
        <begin position="200"/>
        <end position="224"/>
    </location>
</feature>
<dbReference type="Proteomes" id="UP000887566">
    <property type="component" value="Unplaced"/>
</dbReference>
<feature type="transmembrane region" description="Helical" evidence="1">
    <location>
        <begin position="58"/>
        <end position="82"/>
    </location>
</feature>
<accession>A0A914X5T1</accession>
<keyword evidence="2" id="KW-1185">Reference proteome</keyword>
<dbReference type="WBParaSite" id="PSAMB.scaffold6533size9300.g28684.t1">
    <property type="protein sequence ID" value="PSAMB.scaffold6533size9300.g28684.t1"/>
    <property type="gene ID" value="PSAMB.scaffold6533size9300.g28684"/>
</dbReference>
<organism evidence="2 3">
    <name type="scientific">Plectus sambesii</name>
    <dbReference type="NCBI Taxonomy" id="2011161"/>
    <lineage>
        <taxon>Eukaryota</taxon>
        <taxon>Metazoa</taxon>
        <taxon>Ecdysozoa</taxon>
        <taxon>Nematoda</taxon>
        <taxon>Chromadorea</taxon>
        <taxon>Plectida</taxon>
        <taxon>Plectina</taxon>
        <taxon>Plectoidea</taxon>
        <taxon>Plectidae</taxon>
        <taxon>Plectus</taxon>
    </lineage>
</organism>
<protein>
    <submittedName>
        <fullName evidence="3">Uncharacterized protein</fullName>
    </submittedName>
</protein>
<keyword evidence="1" id="KW-0472">Membrane</keyword>
<dbReference type="GO" id="GO:0031175">
    <property type="term" value="P:neuron projection development"/>
    <property type="evidence" value="ECO:0007669"/>
    <property type="project" value="TreeGrafter"/>
</dbReference>
<evidence type="ECO:0000313" key="3">
    <source>
        <dbReference type="WBParaSite" id="PSAMB.scaffold6533size9300.g28684.t1"/>
    </source>
</evidence>
<feature type="transmembrane region" description="Helical" evidence="1">
    <location>
        <begin position="111"/>
        <end position="137"/>
    </location>
</feature>
<dbReference type="InterPro" id="IPR001614">
    <property type="entry name" value="Myelin_PLP"/>
</dbReference>
<dbReference type="PANTHER" id="PTHR11683:SF12">
    <property type="entry name" value="M6, ISOFORM F"/>
    <property type="match status" value="1"/>
</dbReference>
<dbReference type="PANTHER" id="PTHR11683">
    <property type="entry name" value="MYELIN PROTEOLIPID"/>
    <property type="match status" value="1"/>
</dbReference>
<proteinExistence type="predicted"/>